<reference evidence="1 4" key="2">
    <citation type="submission" date="2020-08" db="EMBL/GenBank/DDBJ databases">
        <title>Genomic Encyclopedia of Type Strains, Phase IV (KMG-IV): sequencing the most valuable type-strain genomes for metagenomic binning, comparative biology and taxonomic classification.</title>
        <authorList>
            <person name="Goeker M."/>
        </authorList>
    </citation>
    <scope>NUCLEOTIDE SEQUENCE [LARGE SCALE GENOMIC DNA]</scope>
    <source>
        <strain evidence="1 4">DSM 8510</strain>
    </source>
</reference>
<keyword evidence="4" id="KW-1185">Reference proteome</keyword>
<dbReference type="SUPFAM" id="SSF46626">
    <property type="entry name" value="Cytochrome c"/>
    <property type="match status" value="1"/>
</dbReference>
<dbReference type="OrthoDB" id="9789237at2"/>
<evidence type="ECO:0000313" key="2">
    <source>
        <dbReference type="EMBL" id="MXP37143.1"/>
    </source>
</evidence>
<evidence type="ECO:0000313" key="3">
    <source>
        <dbReference type="Proteomes" id="UP000430021"/>
    </source>
</evidence>
<accession>A0A6I4UIK2</accession>
<protein>
    <submittedName>
        <fullName evidence="2">Cytochrome c</fullName>
    </submittedName>
    <submittedName>
        <fullName evidence="1">PBP1b-binding outer membrane lipoprotein LpoB</fullName>
    </submittedName>
</protein>
<dbReference type="Proteomes" id="UP000548685">
    <property type="component" value="Unassembled WGS sequence"/>
</dbReference>
<gene>
    <name evidence="1" type="ORF">FHS52_001176</name>
    <name evidence="2" type="ORF">GRI59_00770</name>
</gene>
<dbReference type="EMBL" id="WTYB01000001">
    <property type="protein sequence ID" value="MXP37143.1"/>
    <property type="molecule type" value="Genomic_DNA"/>
</dbReference>
<reference evidence="2 3" key="1">
    <citation type="submission" date="2019-12" db="EMBL/GenBank/DDBJ databases">
        <title>Genomic-based taxomic classification of the family Erythrobacteraceae.</title>
        <authorList>
            <person name="Xu L."/>
        </authorList>
    </citation>
    <scope>NUCLEOTIDE SEQUENCE [LARGE SCALE GENOMIC DNA]</scope>
    <source>
        <strain evidence="2 3">JCM 10282</strain>
    </source>
</reference>
<name>A0A6I4UIK2_9SPHN</name>
<dbReference type="EMBL" id="JACICE010000001">
    <property type="protein sequence ID" value="MBB3775233.1"/>
    <property type="molecule type" value="Genomic_DNA"/>
</dbReference>
<proteinExistence type="predicted"/>
<organism evidence="2 3">
    <name type="scientific">Erythrobacter ramosus</name>
    <dbReference type="NCBI Taxonomy" id="35811"/>
    <lineage>
        <taxon>Bacteria</taxon>
        <taxon>Pseudomonadati</taxon>
        <taxon>Pseudomonadota</taxon>
        <taxon>Alphaproteobacteria</taxon>
        <taxon>Sphingomonadales</taxon>
        <taxon>Erythrobacteraceae</taxon>
        <taxon>Erythrobacter/Porphyrobacter group</taxon>
        <taxon>Erythrobacter</taxon>
    </lineage>
</organism>
<keyword evidence="1" id="KW-0449">Lipoprotein</keyword>
<dbReference type="AlphaFoldDB" id="A0A6I4UIK2"/>
<dbReference type="InterPro" id="IPR036909">
    <property type="entry name" value="Cyt_c-like_dom_sf"/>
</dbReference>
<dbReference type="GO" id="GO:0009055">
    <property type="term" value="F:electron transfer activity"/>
    <property type="evidence" value="ECO:0007669"/>
    <property type="project" value="InterPro"/>
</dbReference>
<dbReference type="RefSeq" id="WP_160759305.1">
    <property type="nucleotide sequence ID" value="NZ_BAAADZ010000002.1"/>
</dbReference>
<dbReference type="Proteomes" id="UP000430021">
    <property type="component" value="Unassembled WGS sequence"/>
</dbReference>
<evidence type="ECO:0000313" key="1">
    <source>
        <dbReference type="EMBL" id="MBB3775233.1"/>
    </source>
</evidence>
<comment type="caution">
    <text evidence="2">The sequence shown here is derived from an EMBL/GenBank/DDBJ whole genome shotgun (WGS) entry which is preliminary data.</text>
</comment>
<sequence>MRGLIIIAAALALAGCESEPKVTFTDAAITLPDDPLELPEGPGREAVLENCTACHSPSTMLQQPKVSAEKWQSIAEKMIKVYKAPVDPKAIPQIVQYMVAVQAAGAEQQGAAPAP</sequence>
<dbReference type="Gene3D" id="1.10.760.10">
    <property type="entry name" value="Cytochrome c-like domain"/>
    <property type="match status" value="1"/>
</dbReference>
<evidence type="ECO:0000313" key="4">
    <source>
        <dbReference type="Proteomes" id="UP000548685"/>
    </source>
</evidence>
<dbReference type="PROSITE" id="PS51257">
    <property type="entry name" value="PROKAR_LIPOPROTEIN"/>
    <property type="match status" value="1"/>
</dbReference>
<dbReference type="GO" id="GO:0020037">
    <property type="term" value="F:heme binding"/>
    <property type="evidence" value="ECO:0007669"/>
    <property type="project" value="InterPro"/>
</dbReference>